<dbReference type="SUPFAM" id="SSF50353">
    <property type="entry name" value="Cytokine"/>
    <property type="match status" value="2"/>
</dbReference>
<dbReference type="GO" id="GO:0008083">
    <property type="term" value="F:growth factor activity"/>
    <property type="evidence" value="ECO:0007669"/>
    <property type="project" value="InterPro"/>
</dbReference>
<evidence type="ECO:0000256" key="2">
    <source>
        <dbReference type="SAM" id="MobiDB-lite"/>
    </source>
</evidence>
<feature type="compositionally biased region" description="Basic and acidic residues" evidence="2">
    <location>
        <begin position="389"/>
        <end position="429"/>
    </location>
</feature>
<dbReference type="Pfam" id="PF00167">
    <property type="entry name" value="FGF"/>
    <property type="match status" value="2"/>
</dbReference>
<name>A0A9P0F0T2_BEMTA</name>
<dbReference type="EMBL" id="OU963863">
    <property type="protein sequence ID" value="CAH0384904.1"/>
    <property type="molecule type" value="Genomic_DNA"/>
</dbReference>
<dbReference type="PANTHER" id="PTHR11486">
    <property type="entry name" value="FIBROBLAST GROWTH FACTOR"/>
    <property type="match status" value="1"/>
</dbReference>
<proteinExistence type="inferred from homology"/>
<feature type="region of interest" description="Disordered" evidence="2">
    <location>
        <begin position="319"/>
        <end position="472"/>
    </location>
</feature>
<sequence>MTSSAGISRKFPNEFRKQVQVVADAAISRRGKVEDWGGGGRKKEKNGKRRELTFLRRKKNFYSTKIWEISVCLFLEVFGKQQIKRDDTEGILQRSSVSVGQVKIQGVATCMFLCMDAAGTLYATLLENNPKLSFVITAVTCKQLFAISNVEKARIRVNHKSLSTLMSVNQDAATMHCLALRMSYLLTFRLTRMRSALLMQVCIRLVDQTLRDECRTAEVRIILDMDEDIRHDKKEFSESCVFNEMLEQHHYMTYSSTKHSNEKRTLYLALNKFGAPRKTQLKTGTPLGKLSSYTQTLTQPVAAEEVEQLIRNMIRASPDHHGLRHHQLCPPSSAQQQLQQVSRSQLEQPSSPPTPSESESRNKKKKKKKRKRRKCKEGEQEEEDGCTNRLEERKKCDERDEKCVEKAKTKKQKTEELNVRRKSLLEHLHTVPMPSHRRPSEPPAPTTEQDPEDAPTTGVSGIEPETPATRDE</sequence>
<keyword evidence="4" id="KW-1185">Reference proteome</keyword>
<comment type="similarity">
    <text evidence="1">Belongs to the heparin-binding growth factors family.</text>
</comment>
<reference evidence="3" key="1">
    <citation type="submission" date="2021-12" db="EMBL/GenBank/DDBJ databases">
        <authorList>
            <person name="King R."/>
        </authorList>
    </citation>
    <scope>NUCLEOTIDE SEQUENCE</scope>
</reference>
<dbReference type="AlphaFoldDB" id="A0A9P0F0T2"/>
<dbReference type="InterPro" id="IPR008996">
    <property type="entry name" value="IL1/FGF"/>
</dbReference>
<feature type="compositionally biased region" description="Basic residues" evidence="2">
    <location>
        <begin position="362"/>
        <end position="375"/>
    </location>
</feature>
<dbReference type="SMART" id="SM00442">
    <property type="entry name" value="FGF"/>
    <property type="match status" value="1"/>
</dbReference>
<dbReference type="Gene3D" id="2.80.10.50">
    <property type="match status" value="2"/>
</dbReference>
<feature type="compositionally biased region" description="Low complexity" evidence="2">
    <location>
        <begin position="328"/>
        <end position="349"/>
    </location>
</feature>
<accession>A0A9P0F0T2</accession>
<protein>
    <submittedName>
        <fullName evidence="3">Uncharacterized protein</fullName>
    </submittedName>
</protein>
<evidence type="ECO:0000256" key="1">
    <source>
        <dbReference type="ARBA" id="ARBA00007936"/>
    </source>
</evidence>
<dbReference type="Proteomes" id="UP001152759">
    <property type="component" value="Chromosome 2"/>
</dbReference>
<dbReference type="InterPro" id="IPR002209">
    <property type="entry name" value="Fibroblast_GF_fam"/>
</dbReference>
<evidence type="ECO:0000313" key="4">
    <source>
        <dbReference type="Proteomes" id="UP001152759"/>
    </source>
</evidence>
<evidence type="ECO:0000313" key="3">
    <source>
        <dbReference type="EMBL" id="CAH0384904.1"/>
    </source>
</evidence>
<gene>
    <name evidence="3" type="ORF">BEMITA_LOCUS4188</name>
</gene>
<organism evidence="3 4">
    <name type="scientific">Bemisia tabaci</name>
    <name type="common">Sweetpotato whitefly</name>
    <name type="synonym">Aleurodes tabaci</name>
    <dbReference type="NCBI Taxonomy" id="7038"/>
    <lineage>
        <taxon>Eukaryota</taxon>
        <taxon>Metazoa</taxon>
        <taxon>Ecdysozoa</taxon>
        <taxon>Arthropoda</taxon>
        <taxon>Hexapoda</taxon>
        <taxon>Insecta</taxon>
        <taxon>Pterygota</taxon>
        <taxon>Neoptera</taxon>
        <taxon>Paraneoptera</taxon>
        <taxon>Hemiptera</taxon>
        <taxon>Sternorrhyncha</taxon>
        <taxon>Aleyrodoidea</taxon>
        <taxon>Aleyrodidae</taxon>
        <taxon>Aleyrodinae</taxon>
        <taxon>Bemisia</taxon>
    </lineage>
</organism>